<gene>
    <name evidence="4" type="ORF">BRAFLDRAFT_72960</name>
</gene>
<evidence type="ECO:0000256" key="1">
    <source>
        <dbReference type="SAM" id="MobiDB-lite"/>
    </source>
</evidence>
<dbReference type="Pfam" id="PF01391">
    <property type="entry name" value="Collagen"/>
    <property type="match status" value="1"/>
</dbReference>
<protein>
    <recommendedName>
        <fullName evidence="3">PiggyBac transposable element-derived protein domain-containing protein</fullName>
    </recommendedName>
</protein>
<feature type="compositionally biased region" description="Low complexity" evidence="1">
    <location>
        <begin position="310"/>
        <end position="332"/>
    </location>
</feature>
<dbReference type="InterPro" id="IPR008160">
    <property type="entry name" value="Collagen"/>
</dbReference>
<dbReference type="InParanoid" id="C3YM89"/>
<dbReference type="InterPro" id="IPR050149">
    <property type="entry name" value="Collagen_superfamily"/>
</dbReference>
<feature type="transmembrane region" description="Helical" evidence="2">
    <location>
        <begin position="209"/>
        <end position="233"/>
    </location>
</feature>
<reference evidence="4" key="1">
    <citation type="journal article" date="2008" name="Nature">
        <title>The amphioxus genome and the evolution of the chordate karyotype.</title>
        <authorList>
            <consortium name="US DOE Joint Genome Institute (JGI-PGF)"/>
            <person name="Putnam N.H."/>
            <person name="Butts T."/>
            <person name="Ferrier D.E.K."/>
            <person name="Furlong R.F."/>
            <person name="Hellsten U."/>
            <person name="Kawashima T."/>
            <person name="Robinson-Rechavi M."/>
            <person name="Shoguchi E."/>
            <person name="Terry A."/>
            <person name="Yu J.-K."/>
            <person name="Benito-Gutierrez E.L."/>
            <person name="Dubchak I."/>
            <person name="Garcia-Fernandez J."/>
            <person name="Gibson-Brown J.J."/>
            <person name="Grigoriev I.V."/>
            <person name="Horton A.C."/>
            <person name="de Jong P.J."/>
            <person name="Jurka J."/>
            <person name="Kapitonov V.V."/>
            <person name="Kohara Y."/>
            <person name="Kuroki Y."/>
            <person name="Lindquist E."/>
            <person name="Lucas S."/>
            <person name="Osoegawa K."/>
            <person name="Pennacchio L.A."/>
            <person name="Salamov A.A."/>
            <person name="Satou Y."/>
            <person name="Sauka-Spengler T."/>
            <person name="Schmutz J."/>
            <person name="Shin-I T."/>
            <person name="Toyoda A."/>
            <person name="Bronner-Fraser M."/>
            <person name="Fujiyama A."/>
            <person name="Holland L.Z."/>
            <person name="Holland P.W.H."/>
            <person name="Satoh N."/>
            <person name="Rokhsar D.S."/>
        </authorList>
    </citation>
    <scope>NUCLEOTIDE SEQUENCE [LARGE SCALE GENOMIC DNA]</scope>
    <source>
        <strain evidence="4">S238N-H82</strain>
        <tissue evidence="4">Testes</tissue>
    </source>
</reference>
<evidence type="ECO:0000256" key="2">
    <source>
        <dbReference type="SAM" id="Phobius"/>
    </source>
</evidence>
<organism>
    <name type="scientific">Branchiostoma floridae</name>
    <name type="common">Florida lancelet</name>
    <name type="synonym">Amphioxus</name>
    <dbReference type="NCBI Taxonomy" id="7739"/>
    <lineage>
        <taxon>Eukaryota</taxon>
        <taxon>Metazoa</taxon>
        <taxon>Chordata</taxon>
        <taxon>Cephalochordata</taxon>
        <taxon>Leptocardii</taxon>
        <taxon>Amphioxiformes</taxon>
        <taxon>Branchiostomatidae</taxon>
        <taxon>Branchiostoma</taxon>
    </lineage>
</organism>
<evidence type="ECO:0000313" key="4">
    <source>
        <dbReference type="EMBL" id="EEN58683.1"/>
    </source>
</evidence>
<feature type="domain" description="PiggyBac transposable element-derived protein" evidence="3">
    <location>
        <begin position="3"/>
        <end position="47"/>
    </location>
</feature>
<dbReference type="InterPro" id="IPR029526">
    <property type="entry name" value="PGBD"/>
</dbReference>
<keyword evidence="2" id="KW-0812">Transmembrane</keyword>
<feature type="compositionally biased region" description="Polar residues" evidence="1">
    <location>
        <begin position="456"/>
        <end position="465"/>
    </location>
</feature>
<feature type="region of interest" description="Disordered" evidence="1">
    <location>
        <begin position="283"/>
        <end position="471"/>
    </location>
</feature>
<dbReference type="eggNOG" id="KOG3544">
    <property type="taxonomic scope" value="Eukaryota"/>
</dbReference>
<dbReference type="Pfam" id="PF13843">
    <property type="entry name" value="DDE_Tnp_1_7"/>
    <property type="match status" value="1"/>
</dbReference>
<name>C3YM89_BRAFL</name>
<evidence type="ECO:0000259" key="3">
    <source>
        <dbReference type="Pfam" id="PF13843"/>
    </source>
</evidence>
<keyword evidence="2" id="KW-1133">Transmembrane helix</keyword>
<dbReference type="PANTHER" id="PTHR24023">
    <property type="entry name" value="COLLAGEN ALPHA"/>
    <property type="match status" value="1"/>
</dbReference>
<accession>C3YM89</accession>
<keyword evidence="2" id="KW-0472">Membrane</keyword>
<dbReference type="PANTHER" id="PTHR24023:SF1082">
    <property type="entry name" value="COLLAGEN TRIPLE HELIX REPEAT"/>
    <property type="match status" value="1"/>
</dbReference>
<feature type="compositionally biased region" description="Low complexity" evidence="1">
    <location>
        <begin position="377"/>
        <end position="394"/>
    </location>
</feature>
<sequence length="498" mass="52203">MNMYNLRYKAVDTADQLRAGYEFGRPSKKWHRQIFWYAMDKAVVNAFLNWKTYTAVRQDLPAHRVAQLSFRRALVRQLIGNFSARHRTPTASVALPGVIGNHRQISQGKPTKACRYCAKAGRHMPRAKRCRPFETVYKCEMCNVSVCHVSLRPECWRATPLQQDHQTDWKSLADAAANIPNSLYVTRGDYAYRTDANKKTKCIHLCKKLLKATGLFFTVVNAIMVPLLAVRLITLSGEFNEHTGKMELQITELKRKVGVPGPAGLTGKRGPIGPVGPVGIAGRPGSVGPPGAPGMKGPIGPAGPMGKAGSPGLTGSVGLPGSPGSPGRKGPVGQIGPMGKVGTPGSVGPPGASGKEGLKGPEGQMGMTGPPGPPGLPGSLGRKGPVGPIGPHGVPGKRGPKGSAGPRGMAGRPGYPGSAGPPGAPGAKGEKGLRGPIGPMGRTGKPGSVRGGKRNTGPTKQTGTQGRKWVHVKGIKKPIVMIPHNAPSFHIGQDGKSK</sequence>
<proteinExistence type="predicted"/>
<dbReference type="STRING" id="7739.C3YM89"/>
<dbReference type="AlphaFoldDB" id="C3YM89"/>
<dbReference type="EMBL" id="GG666529">
    <property type="protein sequence ID" value="EEN58683.1"/>
    <property type="molecule type" value="Genomic_DNA"/>
</dbReference>